<proteinExistence type="predicted"/>
<organism evidence="1 2">
    <name type="scientific">Hibiscus sabdariffa</name>
    <name type="common">roselle</name>
    <dbReference type="NCBI Taxonomy" id="183260"/>
    <lineage>
        <taxon>Eukaryota</taxon>
        <taxon>Viridiplantae</taxon>
        <taxon>Streptophyta</taxon>
        <taxon>Embryophyta</taxon>
        <taxon>Tracheophyta</taxon>
        <taxon>Spermatophyta</taxon>
        <taxon>Magnoliopsida</taxon>
        <taxon>eudicotyledons</taxon>
        <taxon>Gunneridae</taxon>
        <taxon>Pentapetalae</taxon>
        <taxon>rosids</taxon>
        <taxon>malvids</taxon>
        <taxon>Malvales</taxon>
        <taxon>Malvaceae</taxon>
        <taxon>Malvoideae</taxon>
        <taxon>Hibiscus</taxon>
    </lineage>
</organism>
<dbReference type="Proteomes" id="UP001396334">
    <property type="component" value="Unassembled WGS sequence"/>
</dbReference>
<keyword evidence="2" id="KW-1185">Reference proteome</keyword>
<evidence type="ECO:0000313" key="2">
    <source>
        <dbReference type="Proteomes" id="UP001396334"/>
    </source>
</evidence>
<sequence>MVQFSSPPSYYYRMVSERELGTEVSSSNGRLNGKPCFGDQFLNMRYICYVWKIGLRLENVLERGNVEDAIRTLMVNIQGEEMRNRAMEFKAKTELCLREGGSSSSSLDEFTKLISSV</sequence>
<dbReference type="EMBL" id="JBBPBN010000405">
    <property type="protein sequence ID" value="KAK8487208.1"/>
    <property type="molecule type" value="Genomic_DNA"/>
</dbReference>
<accession>A0ABR2A2E7</accession>
<comment type="caution">
    <text evidence="1">The sequence shown here is derived from an EMBL/GenBank/DDBJ whole genome shotgun (WGS) entry which is preliminary data.</text>
</comment>
<name>A0ABR2A2E7_9ROSI</name>
<dbReference type="SUPFAM" id="SSF53756">
    <property type="entry name" value="UDP-Glycosyltransferase/glycogen phosphorylase"/>
    <property type="match status" value="1"/>
</dbReference>
<evidence type="ECO:0000313" key="1">
    <source>
        <dbReference type="EMBL" id="KAK8487208.1"/>
    </source>
</evidence>
<dbReference type="PANTHER" id="PTHR48045:SF30">
    <property type="entry name" value="UDP-GLYCOSYLTRANSFERASE 76H1-LIKE"/>
    <property type="match status" value="1"/>
</dbReference>
<gene>
    <name evidence="1" type="ORF">V6N11_013931</name>
</gene>
<reference evidence="1 2" key="1">
    <citation type="journal article" date="2024" name="G3 (Bethesda)">
        <title>Genome assembly of Hibiscus sabdariffa L. provides insights into metabolisms of medicinal natural products.</title>
        <authorList>
            <person name="Kim T."/>
        </authorList>
    </citation>
    <scope>NUCLEOTIDE SEQUENCE [LARGE SCALE GENOMIC DNA]</scope>
    <source>
        <strain evidence="1">TK-2024</strain>
        <tissue evidence="1">Old leaves</tissue>
    </source>
</reference>
<dbReference type="PANTHER" id="PTHR48045">
    <property type="entry name" value="UDP-GLYCOSYLTRANSFERASE 72B1"/>
    <property type="match status" value="1"/>
</dbReference>
<protein>
    <submittedName>
        <fullName evidence="1">Uncharacterized protein</fullName>
    </submittedName>
</protein>
<dbReference type="Gene3D" id="3.40.50.2000">
    <property type="entry name" value="Glycogen Phosphorylase B"/>
    <property type="match status" value="2"/>
</dbReference>